<feature type="compositionally biased region" description="Basic and acidic residues" evidence="1">
    <location>
        <begin position="99"/>
        <end position="111"/>
    </location>
</feature>
<evidence type="ECO:0000313" key="3">
    <source>
        <dbReference type="Proteomes" id="UP001176940"/>
    </source>
</evidence>
<evidence type="ECO:0000256" key="1">
    <source>
        <dbReference type="SAM" id="MobiDB-lite"/>
    </source>
</evidence>
<keyword evidence="3" id="KW-1185">Reference proteome</keyword>
<sequence length="179" mass="19220">MASLLDKKLDGLSPRSDDIQLSPTSFTTFLTGDHVNNAVTTRMKRQRLFKGDRGSPGLPGQPGSRGPPGIGIDGTPDLLGTKENRVLEVSLAQLVPKVPQDKTKSRRERITGEPGPASLIKAPDLEVYVKDLCRDCPPGPPGLPESQEFKGDKGLRGPPGRDGIDGKKVIPNRGLRKNV</sequence>
<accession>A0ABN9LLU5</accession>
<evidence type="ECO:0000313" key="2">
    <source>
        <dbReference type="EMBL" id="CAJ0945156.1"/>
    </source>
</evidence>
<dbReference type="Proteomes" id="UP001176940">
    <property type="component" value="Unassembled WGS sequence"/>
</dbReference>
<feature type="compositionally biased region" description="Basic and acidic residues" evidence="1">
    <location>
        <begin position="1"/>
        <end position="18"/>
    </location>
</feature>
<feature type="region of interest" description="Disordered" evidence="1">
    <location>
        <begin position="137"/>
        <end position="179"/>
    </location>
</feature>
<protein>
    <submittedName>
        <fullName evidence="2">Uncharacterized protein</fullName>
    </submittedName>
</protein>
<feature type="region of interest" description="Disordered" evidence="1">
    <location>
        <begin position="98"/>
        <end position="118"/>
    </location>
</feature>
<dbReference type="EMBL" id="CAUEEQ010023557">
    <property type="protein sequence ID" value="CAJ0945156.1"/>
    <property type="molecule type" value="Genomic_DNA"/>
</dbReference>
<reference evidence="2" key="1">
    <citation type="submission" date="2023-07" db="EMBL/GenBank/DDBJ databases">
        <authorList>
            <person name="Stuckert A."/>
        </authorList>
    </citation>
    <scope>NUCLEOTIDE SEQUENCE</scope>
</reference>
<organism evidence="2 3">
    <name type="scientific">Ranitomeya imitator</name>
    <name type="common">mimic poison frog</name>
    <dbReference type="NCBI Taxonomy" id="111125"/>
    <lineage>
        <taxon>Eukaryota</taxon>
        <taxon>Metazoa</taxon>
        <taxon>Chordata</taxon>
        <taxon>Craniata</taxon>
        <taxon>Vertebrata</taxon>
        <taxon>Euteleostomi</taxon>
        <taxon>Amphibia</taxon>
        <taxon>Batrachia</taxon>
        <taxon>Anura</taxon>
        <taxon>Neobatrachia</taxon>
        <taxon>Hyloidea</taxon>
        <taxon>Dendrobatidae</taxon>
        <taxon>Dendrobatinae</taxon>
        <taxon>Ranitomeya</taxon>
    </lineage>
</organism>
<proteinExistence type="predicted"/>
<comment type="caution">
    <text evidence="2">The sequence shown here is derived from an EMBL/GenBank/DDBJ whole genome shotgun (WGS) entry which is preliminary data.</text>
</comment>
<feature type="region of interest" description="Disordered" evidence="1">
    <location>
        <begin position="1"/>
        <end position="23"/>
    </location>
</feature>
<feature type="region of interest" description="Disordered" evidence="1">
    <location>
        <begin position="45"/>
        <end position="81"/>
    </location>
</feature>
<name>A0ABN9LLU5_9NEOB</name>
<gene>
    <name evidence="2" type="ORF">RIMI_LOCUS10756545</name>
</gene>